<keyword evidence="2" id="KW-0472">Membrane</keyword>
<feature type="transmembrane region" description="Helical" evidence="2">
    <location>
        <begin position="6"/>
        <end position="28"/>
    </location>
</feature>
<name>A0A833XSB7_JUGRE</name>
<feature type="region of interest" description="Disordered" evidence="1">
    <location>
        <begin position="49"/>
        <end position="75"/>
    </location>
</feature>
<organism evidence="3 4">
    <name type="scientific">Juglans regia</name>
    <name type="common">English walnut</name>
    <dbReference type="NCBI Taxonomy" id="51240"/>
    <lineage>
        <taxon>Eukaryota</taxon>
        <taxon>Viridiplantae</taxon>
        <taxon>Streptophyta</taxon>
        <taxon>Embryophyta</taxon>
        <taxon>Tracheophyta</taxon>
        <taxon>Spermatophyta</taxon>
        <taxon>Magnoliopsida</taxon>
        <taxon>eudicotyledons</taxon>
        <taxon>Gunneridae</taxon>
        <taxon>Pentapetalae</taxon>
        <taxon>rosids</taxon>
        <taxon>fabids</taxon>
        <taxon>Fagales</taxon>
        <taxon>Juglandaceae</taxon>
        <taxon>Juglans</taxon>
    </lineage>
</organism>
<keyword evidence="2" id="KW-1133">Transmembrane helix</keyword>
<proteinExistence type="predicted"/>
<reference evidence="3" key="2">
    <citation type="submission" date="2020-03" db="EMBL/GenBank/DDBJ databases">
        <title>Walnut 2.0.</title>
        <authorList>
            <person name="Marrano A."/>
            <person name="Britton M."/>
            <person name="Zimin A.V."/>
            <person name="Zaini P.A."/>
            <person name="Workman R."/>
            <person name="Puiu D."/>
            <person name="Bianco L."/>
            <person name="Allen B.J."/>
            <person name="Troggio M."/>
            <person name="Leslie C.A."/>
            <person name="Timp W."/>
            <person name="Dendekar A."/>
            <person name="Salzberg S.L."/>
            <person name="Neale D.B."/>
        </authorList>
    </citation>
    <scope>NUCLEOTIDE SEQUENCE</scope>
    <source>
        <tissue evidence="3">Leaves</tissue>
    </source>
</reference>
<evidence type="ECO:0000256" key="1">
    <source>
        <dbReference type="SAM" id="MobiDB-lite"/>
    </source>
</evidence>
<dbReference type="AlphaFoldDB" id="A0A833XSB7"/>
<reference evidence="3" key="1">
    <citation type="submission" date="2015-10" db="EMBL/GenBank/DDBJ databases">
        <authorList>
            <person name="Martinez-Garcia P.J."/>
            <person name="Crepeau M.W."/>
            <person name="Puiu D."/>
            <person name="Gonzalez-Ibeas D."/>
            <person name="Whalen J."/>
            <person name="Stevens K."/>
            <person name="Paul R."/>
            <person name="Butterfield T."/>
            <person name="Britton M."/>
            <person name="Reagan R."/>
            <person name="Chakraborty S."/>
            <person name="Walawage S.L."/>
            <person name="Vasquez-Gross H.A."/>
            <person name="Cardeno C."/>
            <person name="Famula R."/>
            <person name="Pratt K."/>
            <person name="Kuruganti S."/>
            <person name="Aradhya M.K."/>
            <person name="Leslie C.A."/>
            <person name="Dandekar A.M."/>
            <person name="Salzberg S.L."/>
            <person name="Wegrzyn J.L."/>
            <person name="Langley C.H."/>
            <person name="Neale D.B."/>
        </authorList>
    </citation>
    <scope>NUCLEOTIDE SEQUENCE</scope>
    <source>
        <tissue evidence="3">Leaves</tissue>
    </source>
</reference>
<accession>A0A833XSB7</accession>
<feature type="non-terminal residue" evidence="3">
    <location>
        <position position="1"/>
    </location>
</feature>
<feature type="compositionally biased region" description="Polar residues" evidence="1">
    <location>
        <begin position="49"/>
        <end position="60"/>
    </location>
</feature>
<sequence length="104" mass="11252">RSQVSFPSLLHVGFLSKLIGLFFLLLHADSKGQENKKQFPLLLLHPSTASRASDFPSPSHSPIGPKASKERKDLLKSPSFTREALGFPLVHATSSSPQADSSIS</sequence>
<gene>
    <name evidence="3" type="ORF">F2P56_008819</name>
</gene>
<dbReference type="Proteomes" id="UP000619265">
    <property type="component" value="Unassembled WGS sequence"/>
</dbReference>
<dbReference type="EMBL" id="LIHL02000004">
    <property type="protein sequence ID" value="KAF5472073.1"/>
    <property type="molecule type" value="Genomic_DNA"/>
</dbReference>
<evidence type="ECO:0000256" key="2">
    <source>
        <dbReference type="SAM" id="Phobius"/>
    </source>
</evidence>
<keyword evidence="2" id="KW-0812">Transmembrane</keyword>
<comment type="caution">
    <text evidence="3">The sequence shown here is derived from an EMBL/GenBank/DDBJ whole genome shotgun (WGS) entry which is preliminary data.</text>
</comment>
<dbReference type="Gramene" id="Jr04_06970_p1">
    <property type="protein sequence ID" value="cds.Jr04_06970_p1"/>
    <property type="gene ID" value="Jr04_06970"/>
</dbReference>
<evidence type="ECO:0000313" key="3">
    <source>
        <dbReference type="EMBL" id="KAF5472073.1"/>
    </source>
</evidence>
<evidence type="ECO:0000313" key="4">
    <source>
        <dbReference type="Proteomes" id="UP000619265"/>
    </source>
</evidence>
<protein>
    <submittedName>
        <fullName evidence="3">Uncharacterized protein</fullName>
    </submittedName>
</protein>